<dbReference type="SMART" id="SM00248">
    <property type="entry name" value="ANK"/>
    <property type="match status" value="4"/>
</dbReference>
<dbReference type="PANTHER" id="PTHR24123">
    <property type="entry name" value="ANKYRIN REPEAT-CONTAINING"/>
    <property type="match status" value="1"/>
</dbReference>
<name>A0A210QIQ5_MIZYE</name>
<dbReference type="Pfam" id="PF12796">
    <property type="entry name" value="Ank_2"/>
    <property type="match status" value="1"/>
</dbReference>
<dbReference type="AlphaFoldDB" id="A0A210QIQ5"/>
<organism evidence="4 5">
    <name type="scientific">Mizuhopecten yessoensis</name>
    <name type="common">Japanese scallop</name>
    <name type="synonym">Patinopecten yessoensis</name>
    <dbReference type="NCBI Taxonomy" id="6573"/>
    <lineage>
        <taxon>Eukaryota</taxon>
        <taxon>Metazoa</taxon>
        <taxon>Spiralia</taxon>
        <taxon>Lophotrochozoa</taxon>
        <taxon>Mollusca</taxon>
        <taxon>Bivalvia</taxon>
        <taxon>Autobranchia</taxon>
        <taxon>Pteriomorphia</taxon>
        <taxon>Pectinida</taxon>
        <taxon>Pectinoidea</taxon>
        <taxon>Pectinidae</taxon>
        <taxon>Mizuhopecten</taxon>
    </lineage>
</organism>
<dbReference type="InterPro" id="IPR051165">
    <property type="entry name" value="Multifunctional_ANK_Repeat"/>
</dbReference>
<feature type="region of interest" description="Disordered" evidence="3">
    <location>
        <begin position="408"/>
        <end position="454"/>
    </location>
</feature>
<evidence type="ECO:0000313" key="4">
    <source>
        <dbReference type="EMBL" id="OWF48481.1"/>
    </source>
</evidence>
<reference evidence="4 5" key="1">
    <citation type="journal article" date="2017" name="Nat. Ecol. Evol.">
        <title>Scallop genome provides insights into evolution of bilaterian karyotype and development.</title>
        <authorList>
            <person name="Wang S."/>
            <person name="Zhang J."/>
            <person name="Jiao W."/>
            <person name="Li J."/>
            <person name="Xun X."/>
            <person name="Sun Y."/>
            <person name="Guo X."/>
            <person name="Huan P."/>
            <person name="Dong B."/>
            <person name="Zhang L."/>
            <person name="Hu X."/>
            <person name="Sun X."/>
            <person name="Wang J."/>
            <person name="Zhao C."/>
            <person name="Wang Y."/>
            <person name="Wang D."/>
            <person name="Huang X."/>
            <person name="Wang R."/>
            <person name="Lv J."/>
            <person name="Li Y."/>
            <person name="Zhang Z."/>
            <person name="Liu B."/>
            <person name="Lu W."/>
            <person name="Hui Y."/>
            <person name="Liang J."/>
            <person name="Zhou Z."/>
            <person name="Hou R."/>
            <person name="Li X."/>
            <person name="Liu Y."/>
            <person name="Li H."/>
            <person name="Ning X."/>
            <person name="Lin Y."/>
            <person name="Zhao L."/>
            <person name="Xing Q."/>
            <person name="Dou J."/>
            <person name="Li Y."/>
            <person name="Mao J."/>
            <person name="Guo H."/>
            <person name="Dou H."/>
            <person name="Li T."/>
            <person name="Mu C."/>
            <person name="Jiang W."/>
            <person name="Fu Q."/>
            <person name="Fu X."/>
            <person name="Miao Y."/>
            <person name="Liu J."/>
            <person name="Yu Q."/>
            <person name="Li R."/>
            <person name="Liao H."/>
            <person name="Li X."/>
            <person name="Kong Y."/>
            <person name="Jiang Z."/>
            <person name="Chourrout D."/>
            <person name="Li R."/>
            <person name="Bao Z."/>
        </authorList>
    </citation>
    <scope>NUCLEOTIDE SEQUENCE [LARGE SCALE GENOMIC DNA]</scope>
    <source>
        <strain evidence="4 5">PY_sf001</strain>
    </source>
</reference>
<dbReference type="Gene3D" id="1.25.40.20">
    <property type="entry name" value="Ankyrin repeat-containing domain"/>
    <property type="match status" value="1"/>
</dbReference>
<feature type="region of interest" description="Disordered" evidence="3">
    <location>
        <begin position="354"/>
        <end position="380"/>
    </location>
</feature>
<keyword evidence="2" id="KW-0040">ANK repeat</keyword>
<accession>A0A210QIQ5</accession>
<evidence type="ECO:0000256" key="2">
    <source>
        <dbReference type="ARBA" id="ARBA00023043"/>
    </source>
</evidence>
<dbReference type="EMBL" id="NEDP02003531">
    <property type="protein sequence ID" value="OWF48481.1"/>
    <property type="molecule type" value="Genomic_DNA"/>
</dbReference>
<evidence type="ECO:0000313" key="5">
    <source>
        <dbReference type="Proteomes" id="UP000242188"/>
    </source>
</evidence>
<feature type="compositionally biased region" description="Basic and acidic residues" evidence="3">
    <location>
        <begin position="356"/>
        <end position="376"/>
    </location>
</feature>
<proteinExistence type="predicted"/>
<dbReference type="PANTHER" id="PTHR24123:SF142">
    <property type="entry name" value="ANKYRIN"/>
    <property type="match status" value="1"/>
</dbReference>
<dbReference type="InterPro" id="IPR002110">
    <property type="entry name" value="Ankyrin_rpt"/>
</dbReference>
<feature type="compositionally biased region" description="Basic and acidic residues" evidence="3">
    <location>
        <begin position="436"/>
        <end position="454"/>
    </location>
</feature>
<dbReference type="Proteomes" id="UP000242188">
    <property type="component" value="Unassembled WGS sequence"/>
</dbReference>
<dbReference type="InterPro" id="IPR036770">
    <property type="entry name" value="Ankyrin_rpt-contain_sf"/>
</dbReference>
<keyword evidence="1" id="KW-0677">Repeat</keyword>
<keyword evidence="5" id="KW-1185">Reference proteome</keyword>
<gene>
    <name evidence="4" type="ORF">KP79_PYT05888</name>
</gene>
<comment type="caution">
    <text evidence="4">The sequence shown here is derived from an EMBL/GenBank/DDBJ whole genome shotgun (WGS) entry which is preliminary data.</text>
</comment>
<evidence type="ECO:0000256" key="1">
    <source>
        <dbReference type="ARBA" id="ARBA00022737"/>
    </source>
</evidence>
<protein>
    <submittedName>
        <fullName evidence="4">Ankyrin repeat protein</fullName>
    </submittedName>
</protein>
<evidence type="ECO:0000256" key="3">
    <source>
        <dbReference type="SAM" id="MobiDB-lite"/>
    </source>
</evidence>
<dbReference type="SUPFAM" id="SSF48403">
    <property type="entry name" value="Ankyrin repeat"/>
    <property type="match status" value="1"/>
</dbReference>
<sequence length="454" mass="51379">MVLREQTVVQVSSLVKDLDRTMKINGGLEDIVLTNNRQHMRREKPQLNFGNNDRVKACIGNHLFHAVFKCRFKKVKLLLDRGFDVNMRNSYGYSVLVAALHIDDNDQREKMFRTLINRNADPLQKDPKHGRHVLCWACLLGCVNEVKFLMDMFKGDFDLHEKDKEGMTVLHHATQAGQEEVVTMLASEFRRFGLTVDIVDNLGLTPYLHARRLGYTNITRILQDQGRACPGQGDMFTFRTGREWSSLGREERHVQQEQERFGDYMKAAILGRSRVIHRYQSRAPLIKITPPADGDVVDSRIKFVVKEKTPAGGTKRVSFAPPPAEPRSTHLTLPSDVTQRPSLALTMIDMTPGSKQVDHFKSSHAETTKPETDRSNSHGATISNMFGVLAQQNASSFRPTVVIPTAEPEITPSKQKRSTLAILFGKQNKKKVKSPRGSEKKKTTKEKKPSKGRK</sequence>
<dbReference type="OrthoDB" id="5406014at2759"/>